<dbReference type="AlphaFoldDB" id="A0AAD4MES9"/>
<dbReference type="PROSITE" id="PS50102">
    <property type="entry name" value="RRM"/>
    <property type="match status" value="1"/>
</dbReference>
<keyword evidence="5" id="KW-1185">Reference proteome</keyword>
<feature type="domain" description="RRM" evidence="3">
    <location>
        <begin position="186"/>
        <end position="264"/>
    </location>
</feature>
<evidence type="ECO:0000313" key="5">
    <source>
        <dbReference type="Proteomes" id="UP001201812"/>
    </source>
</evidence>
<feature type="region of interest" description="Disordered" evidence="2">
    <location>
        <begin position="268"/>
        <end position="295"/>
    </location>
</feature>
<dbReference type="InterPro" id="IPR035979">
    <property type="entry name" value="RBD_domain_sf"/>
</dbReference>
<evidence type="ECO:0000313" key="4">
    <source>
        <dbReference type="EMBL" id="KAI1691196.1"/>
    </source>
</evidence>
<dbReference type="SUPFAM" id="SSF54928">
    <property type="entry name" value="RNA-binding domain, RBD"/>
    <property type="match status" value="1"/>
</dbReference>
<gene>
    <name evidence="4" type="ORF">DdX_22036</name>
</gene>
<evidence type="ECO:0000256" key="1">
    <source>
        <dbReference type="PROSITE-ProRule" id="PRU00176"/>
    </source>
</evidence>
<evidence type="ECO:0000256" key="2">
    <source>
        <dbReference type="SAM" id="MobiDB-lite"/>
    </source>
</evidence>
<proteinExistence type="predicted"/>
<dbReference type="Pfam" id="PF00076">
    <property type="entry name" value="RRM_1"/>
    <property type="match status" value="1"/>
</dbReference>
<keyword evidence="1" id="KW-0694">RNA-binding</keyword>
<dbReference type="SMART" id="SM00360">
    <property type="entry name" value="RRM"/>
    <property type="match status" value="1"/>
</dbReference>
<protein>
    <recommendedName>
        <fullName evidence="3">RRM domain-containing protein</fullName>
    </recommendedName>
</protein>
<feature type="region of interest" description="Disordered" evidence="2">
    <location>
        <begin position="1"/>
        <end position="25"/>
    </location>
</feature>
<reference evidence="4" key="1">
    <citation type="submission" date="2022-01" db="EMBL/GenBank/DDBJ databases">
        <title>Genome Sequence Resource for Two Populations of Ditylenchus destructor, the Migratory Endoparasitic Phytonematode.</title>
        <authorList>
            <person name="Zhang H."/>
            <person name="Lin R."/>
            <person name="Xie B."/>
        </authorList>
    </citation>
    <scope>NUCLEOTIDE SEQUENCE</scope>
    <source>
        <strain evidence="4">BazhouSP</strain>
    </source>
</reference>
<dbReference type="Gene3D" id="3.30.70.330">
    <property type="match status" value="1"/>
</dbReference>
<evidence type="ECO:0000259" key="3">
    <source>
        <dbReference type="PROSITE" id="PS50102"/>
    </source>
</evidence>
<dbReference type="Proteomes" id="UP001201812">
    <property type="component" value="Unassembled WGS sequence"/>
</dbReference>
<accession>A0AAD4MES9</accession>
<sequence>MSGAQSTTAAINKNILRPGTTNAQSRTVDGTSLWKQYHLGSANVDESQIPRFNSIRDQGKRMVRLTPTAANLTDRIEVNGPWLHPEELDPVAFQKKEFCAFFGQFGQISSITVGKKAKSTITFDNCDSVARCTQQPIYKIRGQDFLVWETRPSGSIRKKLRATRNLSSESASVPNNQIQLPPDMTNKIFVSGPLLHPQEMDPQTFQKEEFRTYFGQFGKVINVTVIKYDSSTVTFTNCDSAAKCIQQRTHNIRGQDFIVHPAKPSNGMRKKLKCMGSDGNTRHSRKEKSSFEKDK</sequence>
<organism evidence="4 5">
    <name type="scientific">Ditylenchus destructor</name>
    <dbReference type="NCBI Taxonomy" id="166010"/>
    <lineage>
        <taxon>Eukaryota</taxon>
        <taxon>Metazoa</taxon>
        <taxon>Ecdysozoa</taxon>
        <taxon>Nematoda</taxon>
        <taxon>Chromadorea</taxon>
        <taxon>Rhabditida</taxon>
        <taxon>Tylenchina</taxon>
        <taxon>Tylenchomorpha</taxon>
        <taxon>Sphaerularioidea</taxon>
        <taxon>Anguinidae</taxon>
        <taxon>Anguininae</taxon>
        <taxon>Ditylenchus</taxon>
    </lineage>
</organism>
<feature type="compositionally biased region" description="Polar residues" evidence="2">
    <location>
        <begin position="1"/>
        <end position="11"/>
    </location>
</feature>
<dbReference type="GO" id="GO:0003723">
    <property type="term" value="F:RNA binding"/>
    <property type="evidence" value="ECO:0007669"/>
    <property type="project" value="UniProtKB-UniRule"/>
</dbReference>
<dbReference type="InterPro" id="IPR012677">
    <property type="entry name" value="Nucleotide-bd_a/b_plait_sf"/>
</dbReference>
<dbReference type="InterPro" id="IPR000504">
    <property type="entry name" value="RRM_dom"/>
</dbReference>
<comment type="caution">
    <text evidence="4">The sequence shown here is derived from an EMBL/GenBank/DDBJ whole genome shotgun (WGS) entry which is preliminary data.</text>
</comment>
<name>A0AAD4MES9_9BILA</name>
<dbReference type="EMBL" id="JAKKPZ010000981">
    <property type="protein sequence ID" value="KAI1691196.1"/>
    <property type="molecule type" value="Genomic_DNA"/>
</dbReference>